<gene>
    <name evidence="2" type="ORF">IW256_005326</name>
</gene>
<keyword evidence="1" id="KW-0472">Membrane</keyword>
<feature type="transmembrane region" description="Helical" evidence="1">
    <location>
        <begin position="210"/>
        <end position="230"/>
    </location>
</feature>
<keyword evidence="3" id="KW-1185">Reference proteome</keyword>
<organism evidence="2 3">
    <name type="scientific">Actinomadura viridis</name>
    <dbReference type="NCBI Taxonomy" id="58110"/>
    <lineage>
        <taxon>Bacteria</taxon>
        <taxon>Bacillati</taxon>
        <taxon>Actinomycetota</taxon>
        <taxon>Actinomycetes</taxon>
        <taxon>Streptosporangiales</taxon>
        <taxon>Thermomonosporaceae</taxon>
        <taxon>Actinomadura</taxon>
    </lineage>
</organism>
<evidence type="ECO:0000313" key="3">
    <source>
        <dbReference type="Proteomes" id="UP000614047"/>
    </source>
</evidence>
<feature type="transmembrane region" description="Helical" evidence="1">
    <location>
        <begin position="186"/>
        <end position="204"/>
    </location>
</feature>
<keyword evidence="1" id="KW-1133">Transmembrane helix</keyword>
<reference evidence="2" key="1">
    <citation type="submission" date="2020-11" db="EMBL/GenBank/DDBJ databases">
        <title>Sequencing the genomes of 1000 actinobacteria strains.</title>
        <authorList>
            <person name="Klenk H.-P."/>
        </authorList>
    </citation>
    <scope>NUCLEOTIDE SEQUENCE</scope>
    <source>
        <strain evidence="2">DSM 43175</strain>
    </source>
</reference>
<keyword evidence="1" id="KW-0812">Transmembrane</keyword>
<dbReference type="Proteomes" id="UP000614047">
    <property type="component" value="Unassembled WGS sequence"/>
</dbReference>
<name>A0A931DMD6_9ACTN</name>
<comment type="caution">
    <text evidence="2">The sequence shown here is derived from an EMBL/GenBank/DDBJ whole genome shotgun (WGS) entry which is preliminary data.</text>
</comment>
<accession>A0A931DMD6</accession>
<dbReference type="EMBL" id="JADOUA010000001">
    <property type="protein sequence ID" value="MBG6091213.1"/>
    <property type="molecule type" value="Genomic_DNA"/>
</dbReference>
<evidence type="ECO:0000256" key="1">
    <source>
        <dbReference type="SAM" id="Phobius"/>
    </source>
</evidence>
<proteinExistence type="predicted"/>
<sequence>MLKTIPSVVRSRIDRAAARHRYAGLQDTLNETIDDLYAAQDHDDRAALLDYAAQLIEGLAELHTAAWGGEPDADGRPVAVSLAGQAALLRQVAATERAVIGTLTWPVGQTPPDAEHAAELLAWTELAHTSAPDRRAACLRRLCVLAAEHLGERAAEVLAVLAEVEEHRATGGTVPPTRPRYVLPRVLVGAFLALLALIGLAPGLDALGRVLLLAVVMAATYGALCVYVGVRGRSQRVAR</sequence>
<evidence type="ECO:0000313" key="2">
    <source>
        <dbReference type="EMBL" id="MBG6091213.1"/>
    </source>
</evidence>
<dbReference type="RefSeq" id="WP_197013557.1">
    <property type="nucleotide sequence ID" value="NZ_BAABES010000001.1"/>
</dbReference>
<dbReference type="AlphaFoldDB" id="A0A931DMD6"/>
<protein>
    <submittedName>
        <fullName evidence="2">Uncharacterized protein</fullName>
    </submittedName>
</protein>